<evidence type="ECO:0000313" key="6">
    <source>
        <dbReference type="EMBL" id="KIW66539.1"/>
    </source>
</evidence>
<dbReference type="EMBL" id="KN846959">
    <property type="protein sequence ID" value="KIW66539.1"/>
    <property type="molecule type" value="Genomic_DNA"/>
</dbReference>
<evidence type="ECO:0000256" key="2">
    <source>
        <dbReference type="ARBA" id="ARBA00023125"/>
    </source>
</evidence>
<dbReference type="HOGENOM" id="CLU_023880_3_0_1"/>
<protein>
    <recommendedName>
        <fullName evidence="5">Xylanolytic transcriptional activator regulatory domain-containing protein</fullName>
    </recommendedName>
</protein>
<keyword evidence="2" id="KW-0238">DNA-binding</keyword>
<dbReference type="Proteomes" id="UP000054266">
    <property type="component" value="Unassembled WGS sequence"/>
</dbReference>
<dbReference type="SMART" id="SM00906">
    <property type="entry name" value="Fungal_trans"/>
    <property type="match status" value="1"/>
</dbReference>
<dbReference type="Pfam" id="PF04082">
    <property type="entry name" value="Fungal_trans"/>
    <property type="match status" value="1"/>
</dbReference>
<reference evidence="6 7" key="1">
    <citation type="submission" date="2015-01" db="EMBL/GenBank/DDBJ databases">
        <title>The Genome Sequence of Capronia semiimmersa CBS27337.</title>
        <authorList>
            <consortium name="The Broad Institute Genomics Platform"/>
            <person name="Cuomo C."/>
            <person name="de Hoog S."/>
            <person name="Gorbushina A."/>
            <person name="Stielow B."/>
            <person name="Teixiera M."/>
            <person name="Abouelleil A."/>
            <person name="Chapman S.B."/>
            <person name="Priest M."/>
            <person name="Young S.K."/>
            <person name="Wortman J."/>
            <person name="Nusbaum C."/>
            <person name="Birren B."/>
        </authorList>
    </citation>
    <scope>NUCLEOTIDE SEQUENCE [LARGE SCALE GENOMIC DNA]</scope>
    <source>
        <strain evidence="6 7">CBS 27337</strain>
    </source>
</reference>
<dbReference type="PANTHER" id="PTHR47424">
    <property type="entry name" value="REGULATORY PROTEIN GAL4"/>
    <property type="match status" value="1"/>
</dbReference>
<keyword evidence="4" id="KW-0539">Nucleus</keyword>
<organism evidence="6 7">
    <name type="scientific">Phialophora macrospora</name>
    <dbReference type="NCBI Taxonomy" id="1851006"/>
    <lineage>
        <taxon>Eukaryota</taxon>
        <taxon>Fungi</taxon>
        <taxon>Dikarya</taxon>
        <taxon>Ascomycota</taxon>
        <taxon>Pezizomycotina</taxon>
        <taxon>Eurotiomycetes</taxon>
        <taxon>Chaetothyriomycetidae</taxon>
        <taxon>Chaetothyriales</taxon>
        <taxon>Herpotrichiellaceae</taxon>
        <taxon>Phialophora</taxon>
    </lineage>
</organism>
<dbReference type="PANTHER" id="PTHR47424:SF3">
    <property type="entry name" value="REGULATORY PROTEIN GAL4"/>
    <property type="match status" value="1"/>
</dbReference>
<sequence>MLLITHVSHDSRGEHMDESLYRKVKRMILLSELECEPSLDLVQARFLLASYKMGHGLESAAFLSIGACARLAIVLGLDQGTQPDNGAARTVLEERSRIWWGIVIVERCINLTFPERPLITPDPEVTDYLPVEDDGLDNGSVQYSTPIPMTAASSVRAGPFAREAQAASLLGRSLTHIAKPTPDPEFNLEESRQLERTLTSFLNVLPREDLIKPCSAYCGAMGMCTSALLLLHTRDGTQRRQAQEEEDSAYSKDALNSCCGFVVERAAEYTSELATVDLDSLPPFTPYAIYQASVVQHRFLEQGGTNDGKSIRHGLDLMGKMLASFALRWGVAGKLYRLLR</sequence>
<dbReference type="GO" id="GO:0003677">
    <property type="term" value="F:DNA binding"/>
    <property type="evidence" value="ECO:0007669"/>
    <property type="project" value="UniProtKB-KW"/>
</dbReference>
<dbReference type="GO" id="GO:0006351">
    <property type="term" value="P:DNA-templated transcription"/>
    <property type="evidence" value="ECO:0007669"/>
    <property type="project" value="InterPro"/>
</dbReference>
<keyword evidence="1" id="KW-0805">Transcription regulation</keyword>
<accession>A0A0D2G3A7</accession>
<dbReference type="AlphaFoldDB" id="A0A0D2G3A7"/>
<dbReference type="GO" id="GO:0008270">
    <property type="term" value="F:zinc ion binding"/>
    <property type="evidence" value="ECO:0007669"/>
    <property type="project" value="InterPro"/>
</dbReference>
<dbReference type="InterPro" id="IPR051127">
    <property type="entry name" value="Fungal_SecMet_Regulators"/>
</dbReference>
<evidence type="ECO:0000256" key="3">
    <source>
        <dbReference type="ARBA" id="ARBA00023163"/>
    </source>
</evidence>
<dbReference type="CDD" id="cd12148">
    <property type="entry name" value="fungal_TF_MHR"/>
    <property type="match status" value="1"/>
</dbReference>
<dbReference type="InterPro" id="IPR007219">
    <property type="entry name" value="XnlR_reg_dom"/>
</dbReference>
<proteinExistence type="predicted"/>
<name>A0A0D2G3A7_9EURO</name>
<evidence type="ECO:0000259" key="5">
    <source>
        <dbReference type="SMART" id="SM00906"/>
    </source>
</evidence>
<feature type="domain" description="Xylanolytic transcriptional activator regulatory" evidence="5">
    <location>
        <begin position="61"/>
        <end position="136"/>
    </location>
</feature>
<keyword evidence="3" id="KW-0804">Transcription</keyword>
<keyword evidence="7" id="KW-1185">Reference proteome</keyword>
<gene>
    <name evidence="6" type="ORF">PV04_05863</name>
</gene>
<evidence type="ECO:0000313" key="7">
    <source>
        <dbReference type="Proteomes" id="UP000054266"/>
    </source>
</evidence>
<evidence type="ECO:0000256" key="4">
    <source>
        <dbReference type="ARBA" id="ARBA00023242"/>
    </source>
</evidence>
<evidence type="ECO:0000256" key="1">
    <source>
        <dbReference type="ARBA" id="ARBA00023015"/>
    </source>
</evidence>